<dbReference type="Pfam" id="PF02272">
    <property type="entry name" value="DHHA1"/>
    <property type="match status" value="1"/>
</dbReference>
<dbReference type="Gene3D" id="3.10.310.30">
    <property type="match status" value="1"/>
</dbReference>
<dbReference type="PANTHER" id="PTHR47618:SF1">
    <property type="entry name" value="BIFUNCTIONAL OLIGORIBONUCLEASE AND PAP PHOSPHATASE NRNA"/>
    <property type="match status" value="1"/>
</dbReference>
<dbReference type="EMBL" id="PNIL01000030">
    <property type="protein sequence ID" value="PMP68006.1"/>
    <property type="molecule type" value="Genomic_DNA"/>
</dbReference>
<sequence>MLEELKEIGDIISKSKSFFLTTHINADGDGIGSILGLGMSLEKLGKKVFYFVPGEIPNHFAFLKNFEKINEKIDERIQTDVFLLLDAPNIDRVEGITFNLSNFKKIIRIDHHISNENFSHVKYVKVGYPSTSCLVFELIKEENLPIDRDIAEALYTGLLTDTGSFRFNNTTEAAFNIARELVIMGARPYYISRMVYEMETLPHLKLLGLALLRLEIIDKIGFSYITQEDFKNYNATESDTEGIVDYLRKQKDIEIILFIRELQDGGFKGSLRSKNNIDVRKIAEIFGGGGHKEAAGFKTNLKMHQILEIIQKAVKDEEKNYT</sequence>
<evidence type="ECO:0000259" key="1">
    <source>
        <dbReference type="Pfam" id="PF01368"/>
    </source>
</evidence>
<accession>A0A2J6WEW6</accession>
<feature type="domain" description="DHHA1" evidence="2">
    <location>
        <begin position="232"/>
        <end position="315"/>
    </location>
</feature>
<dbReference type="SUPFAM" id="SSF64182">
    <property type="entry name" value="DHH phosphoesterases"/>
    <property type="match status" value="1"/>
</dbReference>
<dbReference type="GO" id="GO:0003676">
    <property type="term" value="F:nucleic acid binding"/>
    <property type="evidence" value="ECO:0007669"/>
    <property type="project" value="InterPro"/>
</dbReference>
<reference evidence="3 4" key="1">
    <citation type="submission" date="2018-01" db="EMBL/GenBank/DDBJ databases">
        <title>Metagenomic assembled genomes from two thermal pools in the Uzon Caldera, Kamchatka, Russia.</title>
        <authorList>
            <person name="Wilkins L."/>
            <person name="Ettinger C."/>
        </authorList>
    </citation>
    <scope>NUCLEOTIDE SEQUENCE [LARGE SCALE GENOMIC DNA]</scope>
    <source>
        <strain evidence="3">ZAV-07</strain>
    </source>
</reference>
<dbReference type="InterPro" id="IPR038763">
    <property type="entry name" value="DHH_sf"/>
</dbReference>
<dbReference type="InterPro" id="IPR003156">
    <property type="entry name" value="DHHA1_dom"/>
</dbReference>
<dbReference type="InterPro" id="IPR051319">
    <property type="entry name" value="Oligoribo/pAp-PDE_c-di-AMP_PDE"/>
</dbReference>
<dbReference type="AlphaFoldDB" id="A0A2J6WEW6"/>
<name>A0A2J6WEW6_9BACT</name>
<evidence type="ECO:0000313" key="3">
    <source>
        <dbReference type="EMBL" id="PMP68006.1"/>
    </source>
</evidence>
<evidence type="ECO:0000313" key="4">
    <source>
        <dbReference type="Proteomes" id="UP000237040"/>
    </source>
</evidence>
<dbReference type="Proteomes" id="UP000237040">
    <property type="component" value="Unassembled WGS sequence"/>
</dbReference>
<gene>
    <name evidence="3" type="ORF">C0189_02120</name>
</gene>
<dbReference type="Pfam" id="PF01368">
    <property type="entry name" value="DHH"/>
    <property type="match status" value="1"/>
</dbReference>
<feature type="domain" description="DDH" evidence="1">
    <location>
        <begin position="19"/>
        <end position="157"/>
    </location>
</feature>
<comment type="caution">
    <text evidence="3">The sequence shown here is derived from an EMBL/GenBank/DDBJ whole genome shotgun (WGS) entry which is preliminary data.</text>
</comment>
<organism evidence="3 4">
    <name type="scientific">Caldisericum exile</name>
    <dbReference type="NCBI Taxonomy" id="693075"/>
    <lineage>
        <taxon>Bacteria</taxon>
        <taxon>Pseudomonadati</taxon>
        <taxon>Caldisericota/Cryosericota group</taxon>
        <taxon>Caldisericota</taxon>
        <taxon>Caldisericia</taxon>
        <taxon>Caldisericales</taxon>
        <taxon>Caldisericaceae</taxon>
        <taxon>Caldisericum</taxon>
    </lineage>
</organism>
<dbReference type="Gene3D" id="3.90.1640.10">
    <property type="entry name" value="inorganic pyrophosphatase (n-terminal core)"/>
    <property type="match status" value="1"/>
</dbReference>
<dbReference type="PANTHER" id="PTHR47618">
    <property type="entry name" value="BIFUNCTIONAL OLIGORIBONUCLEASE AND PAP PHOSPHATASE NRNA"/>
    <property type="match status" value="1"/>
</dbReference>
<proteinExistence type="predicted"/>
<protein>
    <submittedName>
        <fullName evidence="3">Uncharacterized protein</fullName>
    </submittedName>
</protein>
<evidence type="ECO:0000259" key="2">
    <source>
        <dbReference type="Pfam" id="PF02272"/>
    </source>
</evidence>
<dbReference type="InterPro" id="IPR001667">
    <property type="entry name" value="DDH_dom"/>
</dbReference>